<accession>A0A834SPP9</accession>
<dbReference type="Proteomes" id="UP000634136">
    <property type="component" value="Unassembled WGS sequence"/>
</dbReference>
<dbReference type="PANTHER" id="PTHR21450:SF3">
    <property type="entry name" value="DUF630 FAMILY PROTEIN (DUF630 AND DUF632)"/>
    <property type="match status" value="1"/>
</dbReference>
<keyword evidence="5" id="KW-1185">Reference proteome</keyword>
<dbReference type="Pfam" id="PF04783">
    <property type="entry name" value="DUF630"/>
    <property type="match status" value="1"/>
</dbReference>
<feature type="domain" description="DUF632" evidence="2">
    <location>
        <begin position="293"/>
        <end position="603"/>
    </location>
</feature>
<dbReference type="PANTHER" id="PTHR21450">
    <property type="entry name" value="PROTEIN ALTERED PHOSPHATE STARVATION RESPONSE 1"/>
    <property type="match status" value="1"/>
</dbReference>
<dbReference type="InterPro" id="IPR006867">
    <property type="entry name" value="DUF632"/>
</dbReference>
<gene>
    <name evidence="4" type="ORF">G2W53_038829</name>
</gene>
<name>A0A834SPP9_9FABA</name>
<sequence>MGCSQSRLDDEEAVQLCKDRKGFIKQAVEQRARFASEHIAYFQSLQKVSAALRVYVEGYDDDQPHEFLDPFIKTFTPTTMEYEPGSVIMKVNYLRPSGNPVVSVEERVQSPEMIQVEEYPPMEHFGIDGFFAMDSSFFSCNSPDNRPTLPPPSPQAFQWDSYWNPFSPLDYYNYPIRSSLDQVAIDDETRGEEEGIPDLEEDETVQENFIGEERAEVSKNSSMEVMVGDVDVHDDEVENSEEAHGNARFAMSKAQTAGHVESSCKEMAIGDQDGNGETPGVTVYVDRRPTSMGEVITDLEAQFKVVRNAANEVSEMLQAKKIQHLVTSNDLSGKLLNPIALFRSASSCSSSNRDRDKGYDSSNDLPEDHSKFSGSSHQATLERLYEWEKKLYEEVRSGERVRIAYEKKCMLFRDQDVKGEDPSSVDKTRAAIRDLHTQITVSMHSVEAISKRIETLRDEELHPQLLQLVKGLARMWKVMAESHHTQKIILDEAKILLPRKQSSSLTLPDPQRVARSASSLETELKNWRSSFESWIVSQRSYVHALTGWLLRCVRSEPDDASPPRHRSSTTHPIFGLCVQWSKHLDAIHETSVLEGIDFFAAGIGSLCAQEVREDSRGNTVKLKESGGNMEETEVVKVEEEEVVMGEDDGIRVLCDGMRVAMSSLAEFAKDHSEGYDEVVKLWENEKWELKAFDLTSP</sequence>
<evidence type="ECO:0000259" key="3">
    <source>
        <dbReference type="Pfam" id="PF04783"/>
    </source>
</evidence>
<organism evidence="4 5">
    <name type="scientific">Senna tora</name>
    <dbReference type="NCBI Taxonomy" id="362788"/>
    <lineage>
        <taxon>Eukaryota</taxon>
        <taxon>Viridiplantae</taxon>
        <taxon>Streptophyta</taxon>
        <taxon>Embryophyta</taxon>
        <taxon>Tracheophyta</taxon>
        <taxon>Spermatophyta</taxon>
        <taxon>Magnoliopsida</taxon>
        <taxon>eudicotyledons</taxon>
        <taxon>Gunneridae</taxon>
        <taxon>Pentapetalae</taxon>
        <taxon>rosids</taxon>
        <taxon>fabids</taxon>
        <taxon>Fabales</taxon>
        <taxon>Fabaceae</taxon>
        <taxon>Caesalpinioideae</taxon>
        <taxon>Cassia clade</taxon>
        <taxon>Senna</taxon>
    </lineage>
</organism>
<feature type="domain" description="DUF630" evidence="3">
    <location>
        <begin position="1"/>
        <end position="57"/>
    </location>
</feature>
<evidence type="ECO:0000313" key="4">
    <source>
        <dbReference type="EMBL" id="KAF7806668.1"/>
    </source>
</evidence>
<protein>
    <submittedName>
        <fullName evidence="4">Nitrate regulatory gene2 protein-like</fullName>
    </submittedName>
</protein>
<dbReference type="OrthoDB" id="663995at2759"/>
<reference evidence="4" key="1">
    <citation type="submission" date="2020-09" db="EMBL/GenBank/DDBJ databases">
        <title>Genome-Enabled Discovery of Anthraquinone Biosynthesis in Senna tora.</title>
        <authorList>
            <person name="Kang S.-H."/>
            <person name="Pandey R.P."/>
            <person name="Lee C.-M."/>
            <person name="Sim J.-S."/>
            <person name="Jeong J.-T."/>
            <person name="Choi B.-S."/>
            <person name="Jung M."/>
            <person name="Ginzburg D."/>
            <person name="Zhao K."/>
            <person name="Won S.Y."/>
            <person name="Oh T.-J."/>
            <person name="Yu Y."/>
            <person name="Kim N.-H."/>
            <person name="Lee O.R."/>
            <person name="Lee T.-H."/>
            <person name="Bashyal P."/>
            <person name="Kim T.-S."/>
            <person name="Lee W.-H."/>
            <person name="Kawkins C."/>
            <person name="Kim C.-K."/>
            <person name="Kim J.S."/>
            <person name="Ahn B.O."/>
            <person name="Rhee S.Y."/>
            <person name="Sohng J.K."/>
        </authorList>
    </citation>
    <scope>NUCLEOTIDE SEQUENCE</scope>
    <source>
        <tissue evidence="4">Leaf</tissue>
    </source>
</reference>
<dbReference type="AlphaFoldDB" id="A0A834SPP9"/>
<feature type="region of interest" description="Disordered" evidence="1">
    <location>
        <begin position="347"/>
        <end position="374"/>
    </location>
</feature>
<evidence type="ECO:0000313" key="5">
    <source>
        <dbReference type="Proteomes" id="UP000634136"/>
    </source>
</evidence>
<proteinExistence type="predicted"/>
<dbReference type="Pfam" id="PF04782">
    <property type="entry name" value="DUF632"/>
    <property type="match status" value="1"/>
</dbReference>
<comment type="caution">
    <text evidence="4">The sequence shown here is derived from an EMBL/GenBank/DDBJ whole genome shotgun (WGS) entry which is preliminary data.</text>
</comment>
<dbReference type="InterPro" id="IPR006868">
    <property type="entry name" value="DUF630"/>
</dbReference>
<evidence type="ECO:0000256" key="1">
    <source>
        <dbReference type="SAM" id="MobiDB-lite"/>
    </source>
</evidence>
<dbReference type="EMBL" id="JAAIUW010000012">
    <property type="protein sequence ID" value="KAF7806668.1"/>
    <property type="molecule type" value="Genomic_DNA"/>
</dbReference>
<evidence type="ECO:0000259" key="2">
    <source>
        <dbReference type="Pfam" id="PF04782"/>
    </source>
</evidence>